<keyword evidence="5 10" id="KW-0547">Nucleotide-binding</keyword>
<reference evidence="12 13" key="1">
    <citation type="submission" date="2011-01" db="EMBL/GenBank/DDBJ databases">
        <title>Whole genome sequence of Amphibacillus xylinus NBRC 15112.</title>
        <authorList>
            <person name="Nakazawa H."/>
            <person name="Katano Y."/>
            <person name="Nakamura S."/>
            <person name="Sasagawa M."/>
            <person name="Fukada J."/>
            <person name="Arai T."/>
            <person name="Sasakura N."/>
            <person name="Mochizuki D."/>
            <person name="Hosoyama A."/>
            <person name="Harada K."/>
            <person name="Horikawa H."/>
            <person name="Kato Y."/>
            <person name="Harada T."/>
            <person name="Sasaki K."/>
            <person name="Sekiguchi M."/>
            <person name="Hodoyama M."/>
            <person name="Nishiko R."/>
            <person name="Narita H."/>
            <person name="Hanamaki A."/>
            <person name="Hata C."/>
            <person name="Konno Y."/>
            <person name="Niimura Y."/>
            <person name="Yamazaki S."/>
            <person name="Fujita N."/>
        </authorList>
    </citation>
    <scope>NUCLEOTIDE SEQUENCE [LARGE SCALE GENOMIC DNA]</scope>
    <source>
        <strain evidence="13">ATCC 51415 / DSM 6626 / JCM 7361 / LMG 17667 / NBRC 15112 / Ep01</strain>
    </source>
</reference>
<dbReference type="Pfam" id="PF03129">
    <property type="entry name" value="HGTP_anticodon"/>
    <property type="match status" value="1"/>
</dbReference>
<evidence type="ECO:0000256" key="2">
    <source>
        <dbReference type="ARBA" id="ARBA00011738"/>
    </source>
</evidence>
<comment type="function">
    <text evidence="10">Catalyzes the attachment of proline to tRNA(Pro) in a two-step reaction: proline is first activated by ATP to form Pro-AMP and then transferred to the acceptor end of tRNA(Pro). As ProRS can inadvertently accommodate and process non-cognate amino acids such as alanine and cysteine, to avoid such errors it has two additional distinct editing activities against alanine. One activity is designated as 'pretransfer' editing and involves the tRNA(Pro)-independent hydrolysis of activated Ala-AMP. The other activity is designated 'posttransfer' editing and involves deacylation of mischarged Ala-tRNA(Pro). The misacylated Cys-tRNA(Pro) is not edited by ProRS.</text>
</comment>
<dbReference type="GO" id="GO:0006433">
    <property type="term" value="P:prolyl-tRNA aminoacylation"/>
    <property type="evidence" value="ECO:0007669"/>
    <property type="project" value="UniProtKB-UniRule"/>
</dbReference>
<name>K0J4G7_AMPXN</name>
<dbReference type="KEGG" id="axl:AXY_14640"/>
<dbReference type="CDD" id="cd00861">
    <property type="entry name" value="ProRS_anticodon_short"/>
    <property type="match status" value="1"/>
</dbReference>
<evidence type="ECO:0000313" key="12">
    <source>
        <dbReference type="EMBL" id="BAM47596.1"/>
    </source>
</evidence>
<keyword evidence="4 10" id="KW-0436">Ligase</keyword>
<dbReference type="eggNOG" id="COG0442">
    <property type="taxonomic scope" value="Bacteria"/>
</dbReference>
<dbReference type="InterPro" id="IPR002316">
    <property type="entry name" value="Pro-tRNA-ligase_IIa"/>
</dbReference>
<comment type="domain">
    <text evidence="10">Consists of three domains: the N-terminal catalytic domain, the editing domain and the C-terminal anticodon-binding domain.</text>
</comment>
<dbReference type="Gene3D" id="3.90.960.10">
    <property type="entry name" value="YbaK/aminoacyl-tRNA synthetase-associated domain"/>
    <property type="match status" value="1"/>
</dbReference>
<evidence type="ECO:0000256" key="10">
    <source>
        <dbReference type="HAMAP-Rule" id="MF_01569"/>
    </source>
</evidence>
<dbReference type="AlphaFoldDB" id="K0J4G7"/>
<dbReference type="Gene3D" id="3.30.930.10">
    <property type="entry name" value="Bira Bifunctional Protein, Domain 2"/>
    <property type="match status" value="2"/>
</dbReference>
<dbReference type="InterPro" id="IPR007214">
    <property type="entry name" value="YbaK/aa-tRNA-synth-assoc-dom"/>
</dbReference>
<dbReference type="InterPro" id="IPR004154">
    <property type="entry name" value="Anticodon-bd"/>
</dbReference>
<dbReference type="Proteomes" id="UP000006294">
    <property type="component" value="Chromosome"/>
</dbReference>
<evidence type="ECO:0000259" key="11">
    <source>
        <dbReference type="PROSITE" id="PS50862"/>
    </source>
</evidence>
<dbReference type="GO" id="GO:0002161">
    <property type="term" value="F:aminoacyl-tRNA deacylase activity"/>
    <property type="evidence" value="ECO:0007669"/>
    <property type="project" value="InterPro"/>
</dbReference>
<dbReference type="HOGENOM" id="CLU_016739_0_0_9"/>
<dbReference type="PANTHER" id="PTHR42753">
    <property type="entry name" value="MITOCHONDRIAL RIBOSOME PROTEIN L39/PROLYL-TRNA LIGASE FAMILY MEMBER"/>
    <property type="match status" value="1"/>
</dbReference>
<evidence type="ECO:0000256" key="8">
    <source>
        <dbReference type="ARBA" id="ARBA00023146"/>
    </source>
</evidence>
<dbReference type="InterPro" id="IPR004500">
    <property type="entry name" value="Pro-tRNA-synth_IIa_bac-type"/>
</dbReference>
<dbReference type="Gene3D" id="3.40.50.800">
    <property type="entry name" value="Anticodon-binding domain"/>
    <property type="match status" value="1"/>
</dbReference>
<dbReference type="Pfam" id="PF00587">
    <property type="entry name" value="tRNA-synt_2b"/>
    <property type="match status" value="1"/>
</dbReference>
<dbReference type="NCBIfam" id="TIGR00409">
    <property type="entry name" value="proS_fam_II"/>
    <property type="match status" value="1"/>
</dbReference>
<dbReference type="CDD" id="cd00779">
    <property type="entry name" value="ProRS_core_prok"/>
    <property type="match status" value="1"/>
</dbReference>
<dbReference type="STRING" id="698758.AXY_14640"/>
<comment type="similarity">
    <text evidence="10">Belongs to the class-II aminoacyl-tRNA synthetase family. ProS type 1 subfamily.</text>
</comment>
<dbReference type="CDD" id="cd04334">
    <property type="entry name" value="ProRS-INS"/>
    <property type="match status" value="1"/>
</dbReference>
<gene>
    <name evidence="10 12" type="primary">proS</name>
    <name evidence="12" type="ordered locus">AXY_14640</name>
</gene>
<dbReference type="HAMAP" id="MF_01569">
    <property type="entry name" value="Pro_tRNA_synth_type1"/>
    <property type="match status" value="1"/>
</dbReference>
<dbReference type="PATRIC" id="fig|698758.3.peg.1460"/>
<dbReference type="InterPro" id="IPR045864">
    <property type="entry name" value="aa-tRNA-synth_II/BPL/LPL"/>
</dbReference>
<dbReference type="InterPro" id="IPR036621">
    <property type="entry name" value="Anticodon-bd_dom_sf"/>
</dbReference>
<comment type="subunit">
    <text evidence="2 10">Homodimer.</text>
</comment>
<dbReference type="InterPro" id="IPR002314">
    <property type="entry name" value="aa-tRNA-synt_IIb"/>
</dbReference>
<dbReference type="InterPro" id="IPR006195">
    <property type="entry name" value="aa-tRNA-synth_II"/>
</dbReference>
<protein>
    <recommendedName>
        <fullName evidence="10">Proline--tRNA ligase</fullName>
        <ecNumber evidence="10">6.1.1.15</ecNumber>
    </recommendedName>
    <alternativeName>
        <fullName evidence="10">Prolyl-tRNA synthetase</fullName>
        <shortName evidence="10">ProRS</shortName>
    </alternativeName>
</protein>
<evidence type="ECO:0000313" key="13">
    <source>
        <dbReference type="Proteomes" id="UP000006294"/>
    </source>
</evidence>
<evidence type="ECO:0000256" key="7">
    <source>
        <dbReference type="ARBA" id="ARBA00022917"/>
    </source>
</evidence>
<dbReference type="FunFam" id="3.30.930.10:FF:000043">
    <property type="entry name" value="Proline--tRNA ligase"/>
    <property type="match status" value="1"/>
</dbReference>
<dbReference type="GO" id="GO:0004827">
    <property type="term" value="F:proline-tRNA ligase activity"/>
    <property type="evidence" value="ECO:0007669"/>
    <property type="project" value="UniProtKB-UniRule"/>
</dbReference>
<dbReference type="PROSITE" id="PS50862">
    <property type="entry name" value="AA_TRNA_LIGASE_II"/>
    <property type="match status" value="1"/>
</dbReference>
<dbReference type="Pfam" id="PF04073">
    <property type="entry name" value="tRNA_edit"/>
    <property type="match status" value="1"/>
</dbReference>
<dbReference type="EC" id="6.1.1.15" evidence="10"/>
<dbReference type="GO" id="GO:0005524">
    <property type="term" value="F:ATP binding"/>
    <property type="evidence" value="ECO:0007669"/>
    <property type="project" value="UniProtKB-UniRule"/>
</dbReference>
<dbReference type="SUPFAM" id="SSF55826">
    <property type="entry name" value="YbaK/ProRS associated domain"/>
    <property type="match status" value="1"/>
</dbReference>
<dbReference type="GO" id="GO:0140096">
    <property type="term" value="F:catalytic activity, acting on a protein"/>
    <property type="evidence" value="ECO:0007669"/>
    <property type="project" value="UniProtKB-ARBA"/>
</dbReference>
<dbReference type="GO" id="GO:0016740">
    <property type="term" value="F:transferase activity"/>
    <property type="evidence" value="ECO:0007669"/>
    <property type="project" value="UniProtKB-ARBA"/>
</dbReference>
<keyword evidence="7 10" id="KW-0648">Protein biosynthesis</keyword>
<evidence type="ECO:0000256" key="6">
    <source>
        <dbReference type="ARBA" id="ARBA00022840"/>
    </source>
</evidence>
<dbReference type="InterPro" id="IPR023717">
    <property type="entry name" value="Pro-tRNA-Synthase_IIa_type1"/>
</dbReference>
<dbReference type="FunFam" id="3.40.50.800:FF:000011">
    <property type="entry name" value="Proline--tRNA ligase"/>
    <property type="match status" value="1"/>
</dbReference>
<keyword evidence="3 10" id="KW-0963">Cytoplasm</keyword>
<dbReference type="SUPFAM" id="SSF55681">
    <property type="entry name" value="Class II aaRS and biotin synthetases"/>
    <property type="match status" value="1"/>
</dbReference>
<dbReference type="InterPro" id="IPR044140">
    <property type="entry name" value="ProRS_anticodon_short"/>
</dbReference>
<keyword evidence="6 10" id="KW-0067">ATP-binding</keyword>
<organism evidence="12 13">
    <name type="scientific">Amphibacillus xylanus (strain ATCC 51415 / DSM 6626 / JCM 7361 / LMG 17667 / NBRC 15112 / Ep01)</name>
    <dbReference type="NCBI Taxonomy" id="698758"/>
    <lineage>
        <taxon>Bacteria</taxon>
        <taxon>Bacillati</taxon>
        <taxon>Bacillota</taxon>
        <taxon>Bacilli</taxon>
        <taxon>Bacillales</taxon>
        <taxon>Bacillaceae</taxon>
        <taxon>Amphibacillus</taxon>
    </lineage>
</organism>
<keyword evidence="13" id="KW-1185">Reference proteome</keyword>
<proteinExistence type="inferred from homology"/>
<accession>K0J4G7</accession>
<dbReference type="SUPFAM" id="SSF52954">
    <property type="entry name" value="Class II aaRS ABD-related"/>
    <property type="match status" value="1"/>
</dbReference>
<dbReference type="PANTHER" id="PTHR42753:SF2">
    <property type="entry name" value="PROLINE--TRNA LIGASE"/>
    <property type="match status" value="1"/>
</dbReference>
<dbReference type="NCBIfam" id="NF006625">
    <property type="entry name" value="PRK09194.1"/>
    <property type="match status" value="1"/>
</dbReference>
<evidence type="ECO:0000256" key="1">
    <source>
        <dbReference type="ARBA" id="ARBA00004496"/>
    </source>
</evidence>
<evidence type="ECO:0000256" key="4">
    <source>
        <dbReference type="ARBA" id="ARBA00022598"/>
    </source>
</evidence>
<dbReference type="InterPro" id="IPR050062">
    <property type="entry name" value="Pro-tRNA_synthetase"/>
</dbReference>
<dbReference type="EMBL" id="AP012050">
    <property type="protein sequence ID" value="BAM47596.1"/>
    <property type="molecule type" value="Genomic_DNA"/>
</dbReference>
<dbReference type="PRINTS" id="PR01046">
    <property type="entry name" value="TRNASYNTHPRO"/>
</dbReference>
<keyword evidence="8 10" id="KW-0030">Aminoacyl-tRNA synthetase</keyword>
<comment type="subcellular location">
    <subcellularLocation>
        <location evidence="1 10">Cytoplasm</location>
    </subcellularLocation>
</comment>
<dbReference type="GO" id="GO:0005829">
    <property type="term" value="C:cytosol"/>
    <property type="evidence" value="ECO:0007669"/>
    <property type="project" value="TreeGrafter"/>
</dbReference>
<dbReference type="InterPro" id="IPR036754">
    <property type="entry name" value="YbaK/aa-tRNA-synt-asso_dom_sf"/>
</dbReference>
<evidence type="ECO:0000256" key="9">
    <source>
        <dbReference type="ARBA" id="ARBA00047671"/>
    </source>
</evidence>
<evidence type="ECO:0000256" key="5">
    <source>
        <dbReference type="ARBA" id="ARBA00022741"/>
    </source>
</evidence>
<sequence>MMRQSKTLIPTLKETPADAEAASHKWLLRAGFIRQNISGVYTFLPLGKKVLNKIEAIVREEMDAIGANETFMPALQSAELWKETERWDAMGDELIRLKDRHKRDFVLGPTHEEIATSLIRDAVRSYKQLPLTIYQIQTKFRDERRPRFGLLRGREFIMKDAYSFHTSEESLNESYQLMFDAYTRIFKRLGLNFRPVIADAGAMGGKDTHEFMALADIGEDTIAFSTDSDYAANIEMAEVLDTYEFSTEPQQPLTKVDTPGQKTMQEVADFLNQDISQGMKSLLFKADDDFVLVVTRGDHEVNEIKLKHYLKAKTVALVEEEETIKLMNVGFGSIGPIGVPEGIRVVYDNAVKALSNATCGANEDGVHYINVNPTRDLIDPEYADIRFIQEGDPSPDGKGTIKFAEGIEIGQVFKLGKFYAEKLGATYLNQQGKSEVLTMGCYGIGVSRTLAAIVEQYHDDRGITWPVEIAPYQVHLLVLNNKPEQLELADQLYQQLTDAGFDVLYDDRNERAGVKFADSDLIGIPYRITVGKKASEGIVECKVRRTNEQEERHQSELISYLTEVLG</sequence>
<evidence type="ECO:0000256" key="3">
    <source>
        <dbReference type="ARBA" id="ARBA00022490"/>
    </source>
</evidence>
<feature type="domain" description="Aminoacyl-transfer RNA synthetases class-II family profile" evidence="11">
    <location>
        <begin position="39"/>
        <end position="466"/>
    </location>
</feature>
<dbReference type="InterPro" id="IPR033730">
    <property type="entry name" value="ProRS_core_prok"/>
</dbReference>
<comment type="catalytic activity">
    <reaction evidence="9 10">
        <text>tRNA(Pro) + L-proline + ATP = L-prolyl-tRNA(Pro) + AMP + diphosphate</text>
        <dbReference type="Rhea" id="RHEA:14305"/>
        <dbReference type="Rhea" id="RHEA-COMP:9700"/>
        <dbReference type="Rhea" id="RHEA-COMP:9702"/>
        <dbReference type="ChEBI" id="CHEBI:30616"/>
        <dbReference type="ChEBI" id="CHEBI:33019"/>
        <dbReference type="ChEBI" id="CHEBI:60039"/>
        <dbReference type="ChEBI" id="CHEBI:78442"/>
        <dbReference type="ChEBI" id="CHEBI:78532"/>
        <dbReference type="ChEBI" id="CHEBI:456215"/>
        <dbReference type="EC" id="6.1.1.15"/>
    </reaction>
</comment>